<name>E1R6H7_SEDSS</name>
<gene>
    <name evidence="2" type="ordered locus">Spirs_1869</name>
</gene>
<dbReference type="Proteomes" id="UP000002318">
    <property type="component" value="Chromosome"/>
</dbReference>
<evidence type="ECO:0000313" key="3">
    <source>
        <dbReference type="Proteomes" id="UP000002318"/>
    </source>
</evidence>
<dbReference type="AlphaFoldDB" id="E1R6H7"/>
<organism evidence="2 3">
    <name type="scientific">Sediminispirochaeta smaragdinae (strain DSM 11293 / JCM 15392 / SEBR 4228)</name>
    <name type="common">Spirochaeta smaragdinae</name>
    <dbReference type="NCBI Taxonomy" id="573413"/>
    <lineage>
        <taxon>Bacteria</taxon>
        <taxon>Pseudomonadati</taxon>
        <taxon>Spirochaetota</taxon>
        <taxon>Spirochaetia</taxon>
        <taxon>Spirochaetales</taxon>
        <taxon>Spirochaetaceae</taxon>
        <taxon>Sediminispirochaeta</taxon>
    </lineage>
</organism>
<protein>
    <submittedName>
        <fullName evidence="2">Uncharacterized protein</fullName>
    </submittedName>
</protein>
<evidence type="ECO:0000313" key="2">
    <source>
        <dbReference type="EMBL" id="ADK80995.1"/>
    </source>
</evidence>
<dbReference type="STRING" id="573413.Spirs_1869"/>
<keyword evidence="3" id="KW-1185">Reference proteome</keyword>
<proteinExistence type="predicted"/>
<evidence type="ECO:0000256" key="1">
    <source>
        <dbReference type="SAM" id="MobiDB-lite"/>
    </source>
</evidence>
<dbReference type="RefSeq" id="WP_013254459.1">
    <property type="nucleotide sequence ID" value="NC_014364.1"/>
</dbReference>
<reference evidence="2 3" key="1">
    <citation type="journal article" date="2010" name="Stand. Genomic Sci.">
        <title>Complete genome sequence of Spirochaeta smaragdinae type strain (SEBR 4228).</title>
        <authorList>
            <person name="Mavromatis K."/>
            <person name="Yasawong M."/>
            <person name="Chertkov O."/>
            <person name="Lapidus A."/>
            <person name="Lucas S."/>
            <person name="Nolan M."/>
            <person name="Del Rio T.G."/>
            <person name="Tice H."/>
            <person name="Cheng J.F."/>
            <person name="Pitluck S."/>
            <person name="Liolios K."/>
            <person name="Ivanova N."/>
            <person name="Tapia R."/>
            <person name="Han C."/>
            <person name="Bruce D."/>
            <person name="Goodwin L."/>
            <person name="Pati A."/>
            <person name="Chen A."/>
            <person name="Palaniappan K."/>
            <person name="Land M."/>
            <person name="Hauser L."/>
            <person name="Chang Y.J."/>
            <person name="Jeffries C.D."/>
            <person name="Detter J.C."/>
            <person name="Rohde M."/>
            <person name="Brambilla E."/>
            <person name="Spring S."/>
            <person name="Goker M."/>
            <person name="Sikorski J."/>
            <person name="Woyke T."/>
            <person name="Bristow J."/>
            <person name="Eisen J.A."/>
            <person name="Markowitz V."/>
            <person name="Hugenholtz P."/>
            <person name="Klenk H.P."/>
            <person name="Kyrpides N.C."/>
        </authorList>
    </citation>
    <scope>NUCLEOTIDE SEQUENCE [LARGE SCALE GENOMIC DNA]</scope>
    <source>
        <strain evidence="3">DSM 11293 / JCM 15392 / SEBR 4228</strain>
    </source>
</reference>
<dbReference type="KEGG" id="ssm:Spirs_1869"/>
<feature type="compositionally biased region" description="Polar residues" evidence="1">
    <location>
        <begin position="45"/>
        <end position="59"/>
    </location>
</feature>
<dbReference type="EMBL" id="CP002116">
    <property type="protein sequence ID" value="ADK80995.1"/>
    <property type="molecule type" value="Genomic_DNA"/>
</dbReference>
<feature type="region of interest" description="Disordered" evidence="1">
    <location>
        <begin position="39"/>
        <end position="68"/>
    </location>
</feature>
<dbReference type="HOGENOM" id="CLU_1969157_0_0_12"/>
<accession>E1R6H7</accession>
<sequence length="127" mass="14163">MSRMEFLQSRAFRIYLTVTLSVAVLALLVTIVVALASSAHAPQRSRITSPQPQSVTGKKTQIAPESMLLPQSWKSPDTVELIPYHQSSGTWDDERIRPFWVAPGQVEQESLQKKSDEAVEQFLGTLP</sequence>